<dbReference type="AlphaFoldDB" id="A0A158AY62"/>
<gene>
    <name evidence="2" type="ORF">AWB76_03291</name>
</gene>
<feature type="compositionally biased region" description="Basic and acidic residues" evidence="1">
    <location>
        <begin position="63"/>
        <end position="75"/>
    </location>
</feature>
<evidence type="ECO:0000313" key="2">
    <source>
        <dbReference type="EMBL" id="SAK62673.1"/>
    </source>
</evidence>
<sequence length="94" mass="10323">MTSDPRDDQHRQPPAGQPGQSVRAAYGMGNGDDSDIDDVIASRYGVQPGALSKSMQRQQQAPDAHDAQQQHASDAKRAFAHWLENYVKNIVKHA</sequence>
<dbReference type="EMBL" id="FCOI02000009">
    <property type="protein sequence ID" value="SAK62673.1"/>
    <property type="molecule type" value="Genomic_DNA"/>
</dbReference>
<organism evidence="2 3">
    <name type="scientific">Caballeronia temeraria</name>
    <dbReference type="NCBI Taxonomy" id="1777137"/>
    <lineage>
        <taxon>Bacteria</taxon>
        <taxon>Pseudomonadati</taxon>
        <taxon>Pseudomonadota</taxon>
        <taxon>Betaproteobacteria</taxon>
        <taxon>Burkholderiales</taxon>
        <taxon>Burkholderiaceae</taxon>
        <taxon>Caballeronia</taxon>
    </lineage>
</organism>
<reference evidence="3" key="1">
    <citation type="submission" date="2016-01" db="EMBL/GenBank/DDBJ databases">
        <authorList>
            <person name="Peeters Charlotte."/>
        </authorList>
    </citation>
    <scope>NUCLEOTIDE SEQUENCE [LARGE SCALE GENOMIC DNA]</scope>
</reference>
<evidence type="ECO:0000256" key="1">
    <source>
        <dbReference type="SAM" id="MobiDB-lite"/>
    </source>
</evidence>
<dbReference type="RefSeq" id="WP_157696149.1">
    <property type="nucleotide sequence ID" value="NZ_FCOI02000009.1"/>
</dbReference>
<feature type="region of interest" description="Disordered" evidence="1">
    <location>
        <begin position="1"/>
        <end position="75"/>
    </location>
</feature>
<name>A0A158AY62_9BURK</name>
<evidence type="ECO:0000313" key="3">
    <source>
        <dbReference type="Proteomes" id="UP000054624"/>
    </source>
</evidence>
<accession>A0A158AY62</accession>
<protein>
    <submittedName>
        <fullName evidence="2">Uncharacterized protein</fullName>
    </submittedName>
</protein>
<keyword evidence="3" id="KW-1185">Reference proteome</keyword>
<dbReference type="STRING" id="1777137.AWB76_03291"/>
<dbReference type="Proteomes" id="UP000054624">
    <property type="component" value="Unassembled WGS sequence"/>
</dbReference>
<proteinExistence type="predicted"/>
<feature type="compositionally biased region" description="Basic and acidic residues" evidence="1">
    <location>
        <begin position="1"/>
        <end position="11"/>
    </location>
</feature>